<dbReference type="EMBL" id="JACIBY010000036">
    <property type="protein sequence ID" value="MBB3842375.1"/>
    <property type="molecule type" value="Genomic_DNA"/>
</dbReference>
<organism evidence="2 3">
    <name type="scientific">Runella defluvii</name>
    <dbReference type="NCBI Taxonomy" id="370973"/>
    <lineage>
        <taxon>Bacteria</taxon>
        <taxon>Pseudomonadati</taxon>
        <taxon>Bacteroidota</taxon>
        <taxon>Cytophagia</taxon>
        <taxon>Cytophagales</taxon>
        <taxon>Spirosomataceae</taxon>
        <taxon>Runella</taxon>
    </lineage>
</organism>
<evidence type="ECO:0008006" key="4">
    <source>
        <dbReference type="Google" id="ProtNLM"/>
    </source>
</evidence>
<evidence type="ECO:0000313" key="2">
    <source>
        <dbReference type="EMBL" id="MBB3842375.1"/>
    </source>
</evidence>
<comment type="caution">
    <text evidence="2">The sequence shown here is derived from an EMBL/GenBank/DDBJ whole genome shotgun (WGS) entry which is preliminary data.</text>
</comment>
<evidence type="ECO:0000256" key="1">
    <source>
        <dbReference type="SAM" id="Phobius"/>
    </source>
</evidence>
<feature type="transmembrane region" description="Helical" evidence="1">
    <location>
        <begin position="72"/>
        <end position="90"/>
    </location>
</feature>
<dbReference type="Proteomes" id="UP000541352">
    <property type="component" value="Unassembled WGS sequence"/>
</dbReference>
<evidence type="ECO:0000313" key="3">
    <source>
        <dbReference type="Proteomes" id="UP000541352"/>
    </source>
</evidence>
<dbReference type="Pfam" id="PF13572">
    <property type="entry name" value="DUF4134"/>
    <property type="match status" value="1"/>
</dbReference>
<feature type="transmembrane region" description="Helical" evidence="1">
    <location>
        <begin position="27"/>
        <end position="51"/>
    </location>
</feature>
<gene>
    <name evidence="2" type="ORF">FHS57_006406</name>
</gene>
<protein>
    <recommendedName>
        <fullName evidence="4">DUF4134 domain-containing protein</fullName>
    </recommendedName>
</protein>
<proteinExistence type="predicted"/>
<keyword evidence="1" id="KW-1133">Transmembrane helix</keyword>
<dbReference type="InterPro" id="IPR025408">
    <property type="entry name" value="DUF4134"/>
</dbReference>
<accession>A0A7W5ZRJ5</accession>
<reference evidence="2 3" key="1">
    <citation type="submission" date="2020-08" db="EMBL/GenBank/DDBJ databases">
        <title>Genomic Encyclopedia of Type Strains, Phase IV (KMG-IV): sequencing the most valuable type-strain genomes for metagenomic binning, comparative biology and taxonomic classification.</title>
        <authorList>
            <person name="Goeker M."/>
        </authorList>
    </citation>
    <scope>NUCLEOTIDE SEQUENCE [LARGE SCALE GENOMIC DNA]</scope>
    <source>
        <strain evidence="2 3">DSM 17976</strain>
    </source>
</reference>
<sequence>MIFLDIVGNGSGHTTNTQIDHLITEPLIGMIGSVSTFSYTVCGLLALVGGFRIYNHWQMNGSDEILSMTARWLAAIIAVLILGGIIQAIVNSQGVFDPSLNDKIMSR</sequence>
<dbReference type="AlphaFoldDB" id="A0A7W5ZRJ5"/>
<keyword evidence="1" id="KW-0812">Transmembrane</keyword>
<keyword evidence="1" id="KW-0472">Membrane</keyword>
<name>A0A7W5ZRJ5_9BACT</name>
<keyword evidence="3" id="KW-1185">Reference proteome</keyword>